<protein>
    <submittedName>
        <fullName evidence="1">Uncharacterized protein</fullName>
    </submittedName>
</protein>
<dbReference type="EMBL" id="JAMKFB020000192">
    <property type="protein sequence ID" value="KAL0152084.1"/>
    <property type="molecule type" value="Genomic_DNA"/>
</dbReference>
<sequence>MTHLDVQGRPEKTCSSRPDNVKDVGSTFILELFFNHDGTCRRDVFSTVLT</sequence>
<evidence type="ECO:0000313" key="1">
    <source>
        <dbReference type="EMBL" id="KAL0152084.1"/>
    </source>
</evidence>
<feature type="non-terminal residue" evidence="1">
    <location>
        <position position="50"/>
    </location>
</feature>
<name>A0ABD0MPU4_CIRMR</name>
<reference evidence="1 2" key="1">
    <citation type="submission" date="2024-05" db="EMBL/GenBank/DDBJ databases">
        <title>Genome sequencing and assembly of Indian major carp, Cirrhinus mrigala (Hamilton, 1822).</title>
        <authorList>
            <person name="Mohindra V."/>
            <person name="Chowdhury L.M."/>
            <person name="Lal K."/>
            <person name="Jena J.K."/>
        </authorList>
    </citation>
    <scope>NUCLEOTIDE SEQUENCE [LARGE SCALE GENOMIC DNA]</scope>
    <source>
        <strain evidence="1">CM1030</strain>
        <tissue evidence="1">Blood</tissue>
    </source>
</reference>
<proteinExistence type="predicted"/>
<gene>
    <name evidence="1" type="ORF">M9458_052605</name>
</gene>
<organism evidence="1 2">
    <name type="scientific">Cirrhinus mrigala</name>
    <name type="common">Mrigala</name>
    <dbReference type="NCBI Taxonomy" id="683832"/>
    <lineage>
        <taxon>Eukaryota</taxon>
        <taxon>Metazoa</taxon>
        <taxon>Chordata</taxon>
        <taxon>Craniata</taxon>
        <taxon>Vertebrata</taxon>
        <taxon>Euteleostomi</taxon>
        <taxon>Actinopterygii</taxon>
        <taxon>Neopterygii</taxon>
        <taxon>Teleostei</taxon>
        <taxon>Ostariophysi</taxon>
        <taxon>Cypriniformes</taxon>
        <taxon>Cyprinidae</taxon>
        <taxon>Labeoninae</taxon>
        <taxon>Labeonini</taxon>
        <taxon>Cirrhinus</taxon>
    </lineage>
</organism>
<dbReference type="Proteomes" id="UP001529510">
    <property type="component" value="Unassembled WGS sequence"/>
</dbReference>
<evidence type="ECO:0000313" key="2">
    <source>
        <dbReference type="Proteomes" id="UP001529510"/>
    </source>
</evidence>
<keyword evidence="2" id="KW-1185">Reference proteome</keyword>
<accession>A0ABD0MPU4</accession>
<comment type="caution">
    <text evidence="1">The sequence shown here is derived from an EMBL/GenBank/DDBJ whole genome shotgun (WGS) entry which is preliminary data.</text>
</comment>
<dbReference type="AlphaFoldDB" id="A0ABD0MPU4"/>